<sequence length="75" mass="9157">MVKEITLLRRINKYLKLEGFLYKNEITFLERRIDVIGLKEKKIFTFELKVKDWKKALEQAITCKICSHYVYEISW</sequence>
<accession>X1C0B5</accession>
<dbReference type="EMBL" id="BART01016837">
    <property type="protein sequence ID" value="GAG86802.1"/>
    <property type="molecule type" value="Genomic_DNA"/>
</dbReference>
<proteinExistence type="predicted"/>
<name>X1C0B5_9ZZZZ</name>
<evidence type="ECO:0000313" key="1">
    <source>
        <dbReference type="EMBL" id="GAG86802.1"/>
    </source>
</evidence>
<comment type="caution">
    <text evidence="1">The sequence shown here is derived from an EMBL/GenBank/DDBJ whole genome shotgun (WGS) entry which is preliminary data.</text>
</comment>
<dbReference type="AlphaFoldDB" id="X1C0B5"/>
<gene>
    <name evidence="1" type="ORF">S01H4_32255</name>
</gene>
<reference evidence="1" key="1">
    <citation type="journal article" date="2014" name="Front. Microbiol.">
        <title>High frequency of phylogenetically diverse reductive dehalogenase-homologous genes in deep subseafloor sedimentary metagenomes.</title>
        <authorList>
            <person name="Kawai M."/>
            <person name="Futagami T."/>
            <person name="Toyoda A."/>
            <person name="Takaki Y."/>
            <person name="Nishi S."/>
            <person name="Hori S."/>
            <person name="Arai W."/>
            <person name="Tsubouchi T."/>
            <person name="Morono Y."/>
            <person name="Uchiyama I."/>
            <person name="Ito T."/>
            <person name="Fujiyama A."/>
            <person name="Inagaki F."/>
            <person name="Takami H."/>
        </authorList>
    </citation>
    <scope>NUCLEOTIDE SEQUENCE</scope>
    <source>
        <strain evidence="1">Expedition CK06-06</strain>
    </source>
</reference>
<protein>
    <submittedName>
        <fullName evidence="1">Uncharacterized protein</fullName>
    </submittedName>
</protein>
<organism evidence="1">
    <name type="scientific">marine sediment metagenome</name>
    <dbReference type="NCBI Taxonomy" id="412755"/>
    <lineage>
        <taxon>unclassified sequences</taxon>
        <taxon>metagenomes</taxon>
        <taxon>ecological metagenomes</taxon>
    </lineage>
</organism>